<feature type="binding site" evidence="10">
    <location>
        <position position="396"/>
    </location>
    <ligand>
        <name>substrate</name>
    </ligand>
</feature>
<dbReference type="NCBIfam" id="NF003802">
    <property type="entry name" value="PRK05388.1"/>
    <property type="match status" value="1"/>
</dbReference>
<comment type="caution">
    <text evidence="11">The sequence shown here is derived from an EMBL/GenBank/DDBJ whole genome shotgun (WGS) entry which is preliminary data.</text>
</comment>
<keyword evidence="7 10" id="KW-0511">Multifunctional enzyme</keyword>
<dbReference type="FunFam" id="3.10.20.340:FF:000001">
    <property type="entry name" value="Arginine biosynthesis bifunctional protein ArgJ, chloroplastic"/>
    <property type="match status" value="1"/>
</dbReference>
<evidence type="ECO:0000256" key="9">
    <source>
        <dbReference type="ARBA" id="ARBA00049439"/>
    </source>
</evidence>
<dbReference type="GO" id="GO:0006526">
    <property type="term" value="P:L-arginine biosynthetic process"/>
    <property type="evidence" value="ECO:0007669"/>
    <property type="project" value="UniProtKB-UniRule"/>
</dbReference>
<dbReference type="Gene3D" id="3.10.20.340">
    <property type="entry name" value="ArgJ beta chain, C-terminal domain"/>
    <property type="match status" value="1"/>
</dbReference>
<evidence type="ECO:0000313" key="11">
    <source>
        <dbReference type="EMBL" id="PFH03441.1"/>
    </source>
</evidence>
<gene>
    <name evidence="10" type="primary">argJ</name>
    <name evidence="11" type="ORF">M972_112252</name>
</gene>
<evidence type="ECO:0000256" key="8">
    <source>
        <dbReference type="ARBA" id="ARBA00023315"/>
    </source>
</evidence>
<keyword evidence="8 10" id="KW-0012">Acyltransferase</keyword>
<keyword evidence="4 10" id="KW-0028">Amino-acid biosynthesis</keyword>
<organism evidence="11 12">
    <name type="scientific">Acetivibrio thermocellus AD2</name>
    <dbReference type="NCBI Taxonomy" id="1138384"/>
    <lineage>
        <taxon>Bacteria</taxon>
        <taxon>Bacillati</taxon>
        <taxon>Bacillota</taxon>
        <taxon>Clostridia</taxon>
        <taxon>Eubacteriales</taxon>
        <taxon>Oscillospiraceae</taxon>
        <taxon>Acetivibrio</taxon>
    </lineage>
</organism>
<feature type="binding site" evidence="10">
    <location>
        <position position="274"/>
    </location>
    <ligand>
        <name>substrate</name>
    </ligand>
</feature>
<dbReference type="GO" id="GO:0006592">
    <property type="term" value="P:ornithine biosynthetic process"/>
    <property type="evidence" value="ECO:0007669"/>
    <property type="project" value="TreeGrafter"/>
</dbReference>
<dbReference type="Proteomes" id="UP000223596">
    <property type="component" value="Unassembled WGS sequence"/>
</dbReference>
<evidence type="ECO:0000256" key="1">
    <source>
        <dbReference type="ARBA" id="ARBA00006774"/>
    </source>
</evidence>
<feature type="active site" description="Nucleophile" evidence="10">
    <location>
        <position position="188"/>
    </location>
</feature>
<dbReference type="SUPFAM" id="SSF56266">
    <property type="entry name" value="DmpA/ArgJ-like"/>
    <property type="match status" value="1"/>
</dbReference>
<dbReference type="PANTHER" id="PTHR23100">
    <property type="entry name" value="ARGININE BIOSYNTHESIS BIFUNCTIONAL PROTEIN ARGJ"/>
    <property type="match status" value="1"/>
</dbReference>
<evidence type="ECO:0000256" key="7">
    <source>
        <dbReference type="ARBA" id="ARBA00023268"/>
    </source>
</evidence>
<keyword evidence="6 10" id="KW-0068">Autocatalytic cleavage</keyword>
<dbReference type="GeneID" id="35803676"/>
<feature type="site" description="Cleavage; by autolysis" evidence="10">
    <location>
        <begin position="187"/>
        <end position="188"/>
    </location>
</feature>
<feature type="binding site" evidence="10">
    <location>
        <position position="151"/>
    </location>
    <ligand>
        <name>substrate</name>
    </ligand>
</feature>
<evidence type="ECO:0000256" key="4">
    <source>
        <dbReference type="ARBA" id="ARBA00022605"/>
    </source>
</evidence>
<dbReference type="EMBL" id="PDBW01000001">
    <property type="protein sequence ID" value="PFH03441.1"/>
    <property type="molecule type" value="Genomic_DNA"/>
</dbReference>
<protein>
    <recommendedName>
        <fullName evidence="10">Arginine biosynthesis bifunctional protein ArgJ</fullName>
    </recommendedName>
    <domain>
        <recommendedName>
            <fullName evidence="10">Glutamate N-acetyltransferase</fullName>
            <ecNumber evidence="10">2.3.1.35</ecNumber>
        </recommendedName>
        <alternativeName>
            <fullName evidence="10">Ornithine acetyltransferase</fullName>
            <shortName evidence="10">OATase</shortName>
        </alternativeName>
        <alternativeName>
            <fullName evidence="10">Ornithine transacetylase</fullName>
        </alternativeName>
    </domain>
    <domain>
        <recommendedName>
            <fullName evidence="10">Amino-acid acetyltransferase</fullName>
            <ecNumber evidence="10">2.3.1.1</ecNumber>
        </recommendedName>
        <alternativeName>
            <fullName evidence="10">N-acetylglutamate synthase</fullName>
            <shortName evidence="10">AGSase</shortName>
        </alternativeName>
    </domain>
    <component>
        <recommendedName>
            <fullName evidence="10">Arginine biosynthesis bifunctional protein ArgJ alpha chain</fullName>
        </recommendedName>
    </component>
    <component>
        <recommendedName>
            <fullName evidence="10">Arginine biosynthesis bifunctional protein ArgJ beta chain</fullName>
        </recommendedName>
    </component>
</protein>
<dbReference type="PANTHER" id="PTHR23100:SF0">
    <property type="entry name" value="ARGININE BIOSYNTHESIS BIFUNCTIONAL PROTEIN ARGJ, MITOCHONDRIAL"/>
    <property type="match status" value="1"/>
</dbReference>
<dbReference type="AlphaFoldDB" id="A0AB36TIL4"/>
<dbReference type="GO" id="GO:0004358">
    <property type="term" value="F:L-glutamate N-acetyltransferase activity, acting on acetyl-L-ornithine as donor"/>
    <property type="evidence" value="ECO:0007669"/>
    <property type="project" value="UniProtKB-UniRule"/>
</dbReference>
<dbReference type="EC" id="2.3.1.1" evidence="10"/>
<comment type="pathway">
    <text evidence="10">Amino-acid biosynthesis; L-arginine biosynthesis; N(2)-acetyl-L-ornithine from L-glutamate: step 1/4.</text>
</comment>
<name>A0AB36TIL4_ACETH</name>
<comment type="catalytic activity">
    <reaction evidence="9 10">
        <text>N(2)-acetyl-L-ornithine + L-glutamate = N-acetyl-L-glutamate + L-ornithine</text>
        <dbReference type="Rhea" id="RHEA:15349"/>
        <dbReference type="ChEBI" id="CHEBI:29985"/>
        <dbReference type="ChEBI" id="CHEBI:44337"/>
        <dbReference type="ChEBI" id="CHEBI:46911"/>
        <dbReference type="ChEBI" id="CHEBI:57805"/>
        <dbReference type="EC" id="2.3.1.35"/>
    </reaction>
</comment>
<feature type="binding site" evidence="10">
    <location>
        <position position="177"/>
    </location>
    <ligand>
        <name>substrate</name>
    </ligand>
</feature>
<comment type="catalytic activity">
    <reaction evidence="10">
        <text>L-glutamate + acetyl-CoA = N-acetyl-L-glutamate + CoA + H(+)</text>
        <dbReference type="Rhea" id="RHEA:24292"/>
        <dbReference type="ChEBI" id="CHEBI:15378"/>
        <dbReference type="ChEBI" id="CHEBI:29985"/>
        <dbReference type="ChEBI" id="CHEBI:44337"/>
        <dbReference type="ChEBI" id="CHEBI:57287"/>
        <dbReference type="ChEBI" id="CHEBI:57288"/>
        <dbReference type="EC" id="2.3.1.1"/>
    </reaction>
</comment>
<evidence type="ECO:0000313" key="12">
    <source>
        <dbReference type="Proteomes" id="UP000223596"/>
    </source>
</evidence>
<comment type="subunit">
    <text evidence="2 10">Heterotetramer of two alpha and two beta chains.</text>
</comment>
<evidence type="ECO:0000256" key="10">
    <source>
        <dbReference type="HAMAP-Rule" id="MF_01106"/>
    </source>
</evidence>
<dbReference type="InterPro" id="IPR042195">
    <property type="entry name" value="ArgJ_beta_C"/>
</dbReference>
<reference evidence="11 12" key="1">
    <citation type="submission" date="2017-09" db="EMBL/GenBank/DDBJ databases">
        <title>Evaluation of Pacific Biosciences Sequencing Technology to Finishing C. thermocellum Genome Sequences.</title>
        <authorList>
            <person name="Brown S."/>
        </authorList>
    </citation>
    <scope>NUCLEOTIDE SEQUENCE [LARGE SCALE GENOMIC DNA]</scope>
    <source>
        <strain evidence="11 12">AD2</strain>
    </source>
</reference>
<keyword evidence="10" id="KW-0963">Cytoplasm</keyword>
<feature type="chain" id="PRO_5044030557" description="Arginine biosynthesis bifunctional protein ArgJ beta chain" evidence="10">
    <location>
        <begin position="188"/>
        <end position="401"/>
    </location>
</feature>
<proteinExistence type="inferred from homology"/>
<dbReference type="GO" id="GO:0005737">
    <property type="term" value="C:cytoplasm"/>
    <property type="evidence" value="ECO:0007669"/>
    <property type="project" value="UniProtKB-SubCell"/>
</dbReference>
<dbReference type="InterPro" id="IPR002813">
    <property type="entry name" value="Arg_biosynth_ArgJ"/>
</dbReference>
<sequence length="401" mass="42680">MINIIDGGVTAPKGFKAAGVACGLKNNQKKDIAVVCSSDLAVAAGVFTKNVVKGHSLQLTMQHIKSGHARALVINSGNANACLGEQGYKDAEEMASLAAQLLNCDAKNVLVGSTGVIGMPLDMPKVRSGIKEAISKLSEEGGHDAAEAIMTTDLVLKEIAVEFEIQGQKVRMGAMAKGSGMIHPNMATMIGVITTDANISRELLDKALKDVISHTFNRVSVDGDTSVCDMVVILANGKANNENIVKEDIDYSTFKSALEYVCTHLSKMIAKDGEGATKLIEVVAEGAKSAEDAYKAVSAIAKSPLVKTAIFGEDANWGRIITAVGYSGADFDPNLVDIYIGDLLVCKSGAALNFDEEKAKEILKEDEVRIKVDFNQGTASDRIWTCDFSYDYVKINGSYRS</sequence>
<evidence type="ECO:0000256" key="3">
    <source>
        <dbReference type="ARBA" id="ARBA00022571"/>
    </source>
</evidence>
<dbReference type="Gene3D" id="3.60.70.12">
    <property type="entry name" value="L-amino peptidase D-ALA esterase/amidase"/>
    <property type="match status" value="1"/>
</dbReference>
<evidence type="ECO:0000256" key="2">
    <source>
        <dbReference type="ARBA" id="ARBA00011475"/>
    </source>
</evidence>
<dbReference type="CDD" id="cd02152">
    <property type="entry name" value="OAT"/>
    <property type="match status" value="1"/>
</dbReference>
<dbReference type="RefSeq" id="WP_003512048.1">
    <property type="nucleotide sequence ID" value="NZ_CP013828.1"/>
</dbReference>
<dbReference type="HAMAP" id="MF_01106">
    <property type="entry name" value="ArgJ"/>
    <property type="match status" value="1"/>
</dbReference>
<evidence type="ECO:0000256" key="6">
    <source>
        <dbReference type="ARBA" id="ARBA00022813"/>
    </source>
</evidence>
<comment type="similarity">
    <text evidence="1 10">Belongs to the ArgJ family.</text>
</comment>
<keyword evidence="5 10" id="KW-0808">Transferase</keyword>
<comment type="pathway">
    <text evidence="10">Amino-acid biosynthesis; L-arginine biosynthesis; L-ornithine and N-acetyl-L-glutamate from L-glutamate and N(2)-acetyl-L-ornithine (cyclic): step 1/1.</text>
</comment>
<dbReference type="FunFam" id="3.60.70.12:FF:000001">
    <property type="entry name" value="Arginine biosynthesis bifunctional protein ArgJ, chloroplastic"/>
    <property type="match status" value="1"/>
</dbReference>
<comment type="function">
    <text evidence="10">Catalyzes two activities which are involved in the cyclic version of arginine biosynthesis: the synthesis of N-acetylglutamate from glutamate and acetyl-CoA as the acetyl donor, and of ornithine by transacetylation between N(2)-acetylornithine and glutamate.</text>
</comment>
<dbReference type="EC" id="2.3.1.35" evidence="10"/>
<accession>A0AB36TIL4</accession>
<feature type="chain" id="PRO_5044030558" description="Arginine biosynthesis bifunctional protein ArgJ alpha chain" evidence="10">
    <location>
        <begin position="1"/>
        <end position="187"/>
    </location>
</feature>
<comment type="subcellular location">
    <subcellularLocation>
        <location evidence="10">Cytoplasm</location>
    </subcellularLocation>
</comment>
<feature type="binding site" evidence="10">
    <location>
        <position position="188"/>
    </location>
    <ligand>
        <name>substrate</name>
    </ligand>
</feature>
<keyword evidence="3 10" id="KW-0055">Arginine biosynthesis</keyword>
<dbReference type="GO" id="GO:0004042">
    <property type="term" value="F:L-glutamate N-acetyltransferase activity"/>
    <property type="evidence" value="ECO:0007669"/>
    <property type="project" value="UniProtKB-UniRule"/>
</dbReference>
<dbReference type="InterPro" id="IPR016117">
    <property type="entry name" value="ArgJ-like_dom_sf"/>
</dbReference>
<dbReference type="NCBIfam" id="TIGR00120">
    <property type="entry name" value="ArgJ"/>
    <property type="match status" value="1"/>
</dbReference>
<feature type="site" description="Involved in the stabilization of negative charge on the oxyanion by the formation of the oxyanion hole" evidence="10">
    <location>
        <position position="115"/>
    </location>
</feature>
<feature type="site" description="Involved in the stabilization of negative charge on the oxyanion by the formation of the oxyanion hole" evidence="10">
    <location>
        <position position="114"/>
    </location>
</feature>
<dbReference type="Pfam" id="PF01960">
    <property type="entry name" value="ArgJ"/>
    <property type="match status" value="1"/>
</dbReference>
<feature type="binding site" evidence="10">
    <location>
        <position position="401"/>
    </location>
    <ligand>
        <name>substrate</name>
    </ligand>
</feature>
<evidence type="ECO:0000256" key="5">
    <source>
        <dbReference type="ARBA" id="ARBA00022679"/>
    </source>
</evidence>